<dbReference type="EMBL" id="BGZK01001265">
    <property type="protein sequence ID" value="GBP75868.1"/>
    <property type="molecule type" value="Genomic_DNA"/>
</dbReference>
<sequence>MLALNQLHSTAAATICALFGAITLILGGRTPIVPAGADNKILSNNPDFALRSWTRTEAVRLRAKLAYRAAAPDHKKPLFKDPNHVLVHEFMSIYYALAGWSGNRERRDERTKRKREKEKVRSCSKIPISSKLAVRNFVPKLIISTVIRLCAEFKRTSTKDDLGSGRPTTVMQQNVPPSPNPTKFKANRSAGKIMDSLFWDSKEISDWRLTRPDSGGAHLVLSHRLPNTMSYHHNIHLYGRMKAKAVRGAPSGRARGVDGPQTPVGAPPCAG</sequence>
<comment type="caution">
    <text evidence="2">The sequence shown here is derived from an EMBL/GenBank/DDBJ whole genome shotgun (WGS) entry which is preliminary data.</text>
</comment>
<feature type="region of interest" description="Disordered" evidence="1">
    <location>
        <begin position="250"/>
        <end position="271"/>
    </location>
</feature>
<dbReference type="AlphaFoldDB" id="A0A4C1YIE5"/>
<evidence type="ECO:0000313" key="2">
    <source>
        <dbReference type="EMBL" id="GBP75868.1"/>
    </source>
</evidence>
<proteinExistence type="predicted"/>
<protein>
    <submittedName>
        <fullName evidence="2">Uncharacterized protein</fullName>
    </submittedName>
</protein>
<feature type="region of interest" description="Disordered" evidence="1">
    <location>
        <begin position="160"/>
        <end position="186"/>
    </location>
</feature>
<feature type="compositionally biased region" description="Polar residues" evidence="1">
    <location>
        <begin position="166"/>
        <end position="175"/>
    </location>
</feature>
<evidence type="ECO:0000256" key="1">
    <source>
        <dbReference type="SAM" id="MobiDB-lite"/>
    </source>
</evidence>
<dbReference type="Proteomes" id="UP000299102">
    <property type="component" value="Unassembled WGS sequence"/>
</dbReference>
<reference evidence="2 3" key="1">
    <citation type="journal article" date="2019" name="Commun. Biol.">
        <title>The bagworm genome reveals a unique fibroin gene that provides high tensile strength.</title>
        <authorList>
            <person name="Kono N."/>
            <person name="Nakamura H."/>
            <person name="Ohtoshi R."/>
            <person name="Tomita M."/>
            <person name="Numata K."/>
            <person name="Arakawa K."/>
        </authorList>
    </citation>
    <scope>NUCLEOTIDE SEQUENCE [LARGE SCALE GENOMIC DNA]</scope>
</reference>
<accession>A0A4C1YIE5</accession>
<keyword evidence="3" id="KW-1185">Reference proteome</keyword>
<evidence type="ECO:0000313" key="3">
    <source>
        <dbReference type="Proteomes" id="UP000299102"/>
    </source>
</evidence>
<gene>
    <name evidence="2" type="ORF">EVAR_32015_1</name>
</gene>
<organism evidence="2 3">
    <name type="scientific">Eumeta variegata</name>
    <name type="common">Bagworm moth</name>
    <name type="synonym">Eumeta japonica</name>
    <dbReference type="NCBI Taxonomy" id="151549"/>
    <lineage>
        <taxon>Eukaryota</taxon>
        <taxon>Metazoa</taxon>
        <taxon>Ecdysozoa</taxon>
        <taxon>Arthropoda</taxon>
        <taxon>Hexapoda</taxon>
        <taxon>Insecta</taxon>
        <taxon>Pterygota</taxon>
        <taxon>Neoptera</taxon>
        <taxon>Endopterygota</taxon>
        <taxon>Lepidoptera</taxon>
        <taxon>Glossata</taxon>
        <taxon>Ditrysia</taxon>
        <taxon>Tineoidea</taxon>
        <taxon>Psychidae</taxon>
        <taxon>Oiketicinae</taxon>
        <taxon>Eumeta</taxon>
    </lineage>
</organism>
<name>A0A4C1YIE5_EUMVA</name>